<dbReference type="SUPFAM" id="SSF48013">
    <property type="entry name" value="NusB-like"/>
    <property type="match status" value="1"/>
</dbReference>
<reference evidence="7" key="1">
    <citation type="submission" date="2019-07" db="EMBL/GenBank/DDBJ databases">
        <authorList>
            <person name="De-Chao Zhang Q."/>
        </authorList>
    </citation>
    <scope>NUCLEOTIDE SEQUENCE</scope>
    <source>
        <strain evidence="7">TP-CH-4</strain>
    </source>
</reference>
<name>A0A967APC6_9FLAO</name>
<dbReference type="RefSeq" id="WP_152572404.1">
    <property type="nucleotide sequence ID" value="NZ_VIKU02000001.1"/>
</dbReference>
<dbReference type="GO" id="GO:0003723">
    <property type="term" value="F:RNA binding"/>
    <property type="evidence" value="ECO:0007669"/>
    <property type="project" value="UniProtKB-KW"/>
</dbReference>
<dbReference type="GO" id="GO:0005829">
    <property type="term" value="C:cytosol"/>
    <property type="evidence" value="ECO:0007669"/>
    <property type="project" value="TreeGrafter"/>
</dbReference>
<organism evidence="7 8">
    <name type="scientific">Pelagihabitans pacificus</name>
    <dbReference type="NCBI Taxonomy" id="2696054"/>
    <lineage>
        <taxon>Bacteria</taxon>
        <taxon>Pseudomonadati</taxon>
        <taxon>Bacteroidota</taxon>
        <taxon>Flavobacteriia</taxon>
        <taxon>Flavobacteriales</taxon>
        <taxon>Flavobacteriaceae</taxon>
        <taxon>Pelagihabitans</taxon>
    </lineage>
</organism>
<dbReference type="Gene3D" id="1.10.940.10">
    <property type="entry name" value="NusB-like"/>
    <property type="match status" value="1"/>
</dbReference>
<evidence type="ECO:0000313" key="7">
    <source>
        <dbReference type="EMBL" id="NHF57878.1"/>
    </source>
</evidence>
<dbReference type="AlphaFoldDB" id="A0A967APC6"/>
<dbReference type="EMBL" id="VIKU02000001">
    <property type="protein sequence ID" value="NHF57878.1"/>
    <property type="molecule type" value="Genomic_DNA"/>
</dbReference>
<dbReference type="InterPro" id="IPR006027">
    <property type="entry name" value="NusB_RsmB_TIM44"/>
</dbReference>
<evidence type="ECO:0000256" key="5">
    <source>
        <dbReference type="ARBA" id="ARBA00023163"/>
    </source>
</evidence>
<keyword evidence="2" id="KW-0889">Transcription antitermination</keyword>
<dbReference type="Pfam" id="PF01029">
    <property type="entry name" value="NusB"/>
    <property type="match status" value="1"/>
</dbReference>
<keyword evidence="3" id="KW-0694">RNA-binding</keyword>
<gene>
    <name evidence="7" type="primary">nusB</name>
    <name evidence="7" type="ORF">FK220_000895</name>
</gene>
<comment type="caution">
    <text evidence="7">The sequence shown here is derived from an EMBL/GenBank/DDBJ whole genome shotgun (WGS) entry which is preliminary data.</text>
</comment>
<dbReference type="InterPro" id="IPR035926">
    <property type="entry name" value="NusB-like_sf"/>
</dbReference>
<protein>
    <submittedName>
        <fullName evidence="7">Transcription antitermination factor NusB</fullName>
    </submittedName>
</protein>
<dbReference type="NCBIfam" id="TIGR01951">
    <property type="entry name" value="nusB"/>
    <property type="match status" value="1"/>
</dbReference>
<evidence type="ECO:0000256" key="4">
    <source>
        <dbReference type="ARBA" id="ARBA00023015"/>
    </source>
</evidence>
<dbReference type="PANTHER" id="PTHR11078:SF3">
    <property type="entry name" value="ANTITERMINATION NUSB DOMAIN-CONTAINING PROTEIN"/>
    <property type="match status" value="1"/>
</dbReference>
<proteinExistence type="inferred from homology"/>
<evidence type="ECO:0000256" key="2">
    <source>
        <dbReference type="ARBA" id="ARBA00022814"/>
    </source>
</evidence>
<dbReference type="Proteomes" id="UP000707206">
    <property type="component" value="Unassembled WGS sequence"/>
</dbReference>
<sequence length="315" mass="36796">MLTRRHIRVKVMQCIYALTQSKDDSLEKQEKFLKSSIENMYTLYLLLLSLLIELHGMATDQLQRASKKYLSNSSDAYPDKQKFINNRLLLQLVNNKALKSELAKRKLNNWYLNEEYVKLIYKAIVDSAIYNDYMNSGSSSYKEDKNLVLQLFREVIAPNDKIYEYFEDNKLTWVDDIPIVNTFLLKQFKKVTEGQNESFFLPKLLKDEEDMVFAQNLLTKTLLNDAEWEREIEGKTPNWDKDRIADIDGVLLKMAICELLNFPSIPEKVTINEFLEIAKEYSTPKSSIFINGILDKLVKEYRTEGKLNKVGRGLL</sequence>
<reference evidence="7" key="2">
    <citation type="submission" date="2020-03" db="EMBL/GenBank/DDBJ databases">
        <title>Flavobacteriaceae bacterium strain TP-CH-4, a member of the family Flavobacteriaceae isolated from a deep-sea seamount.</title>
        <authorList>
            <person name="Zhang D.-C."/>
        </authorList>
    </citation>
    <scope>NUCLEOTIDE SEQUENCE</scope>
    <source>
        <strain evidence="7">TP-CH-4</strain>
    </source>
</reference>
<dbReference type="InterPro" id="IPR011605">
    <property type="entry name" value="NusB_fam"/>
</dbReference>
<evidence type="ECO:0000256" key="1">
    <source>
        <dbReference type="ARBA" id="ARBA00005952"/>
    </source>
</evidence>
<keyword evidence="4" id="KW-0805">Transcription regulation</keyword>
<feature type="domain" description="NusB/RsmB/TIM44" evidence="6">
    <location>
        <begin position="206"/>
        <end position="299"/>
    </location>
</feature>
<comment type="similarity">
    <text evidence="1">Belongs to the NusB family.</text>
</comment>
<accession>A0A967APC6</accession>
<evidence type="ECO:0000256" key="3">
    <source>
        <dbReference type="ARBA" id="ARBA00022884"/>
    </source>
</evidence>
<keyword evidence="8" id="KW-1185">Reference proteome</keyword>
<dbReference type="GO" id="GO:0006353">
    <property type="term" value="P:DNA-templated transcription termination"/>
    <property type="evidence" value="ECO:0007669"/>
    <property type="project" value="InterPro"/>
</dbReference>
<keyword evidence="5" id="KW-0804">Transcription</keyword>
<evidence type="ECO:0000259" key="6">
    <source>
        <dbReference type="Pfam" id="PF01029"/>
    </source>
</evidence>
<dbReference type="PANTHER" id="PTHR11078">
    <property type="entry name" value="N UTILIZATION SUBSTANCE PROTEIN B-RELATED"/>
    <property type="match status" value="1"/>
</dbReference>
<evidence type="ECO:0000313" key="8">
    <source>
        <dbReference type="Proteomes" id="UP000707206"/>
    </source>
</evidence>
<dbReference type="GO" id="GO:0031564">
    <property type="term" value="P:transcription antitermination"/>
    <property type="evidence" value="ECO:0007669"/>
    <property type="project" value="UniProtKB-KW"/>
</dbReference>